<feature type="transmembrane region" description="Helical" evidence="5">
    <location>
        <begin position="233"/>
        <end position="251"/>
    </location>
</feature>
<dbReference type="Proteomes" id="UP001162483">
    <property type="component" value="Unassembled WGS sequence"/>
</dbReference>
<evidence type="ECO:0000259" key="6">
    <source>
        <dbReference type="Pfam" id="PF12698"/>
    </source>
</evidence>
<gene>
    <name evidence="7" type="ORF">SPARVUS_LOCUS11607046</name>
</gene>
<dbReference type="PANTHER" id="PTHR19229">
    <property type="entry name" value="ATP-BINDING CASSETTE TRANSPORTER SUBFAMILY A ABCA"/>
    <property type="match status" value="1"/>
</dbReference>
<evidence type="ECO:0000256" key="3">
    <source>
        <dbReference type="ARBA" id="ARBA00022989"/>
    </source>
</evidence>
<dbReference type="InterPro" id="IPR026082">
    <property type="entry name" value="ABCA"/>
</dbReference>
<dbReference type="Pfam" id="PF12698">
    <property type="entry name" value="ABC2_membrane_3"/>
    <property type="match status" value="1"/>
</dbReference>
<evidence type="ECO:0000256" key="1">
    <source>
        <dbReference type="ARBA" id="ARBA00004141"/>
    </source>
</evidence>
<feature type="domain" description="ABC-2 type transporter transmembrane" evidence="6">
    <location>
        <begin position="130"/>
        <end position="322"/>
    </location>
</feature>
<keyword evidence="8" id="KW-1185">Reference proteome</keyword>
<keyword evidence="3 5" id="KW-1133">Transmembrane helix</keyword>
<protein>
    <recommendedName>
        <fullName evidence="6">ABC-2 type transporter transmembrane domain-containing protein</fullName>
    </recommendedName>
</protein>
<keyword evidence="4 5" id="KW-0472">Membrane</keyword>
<evidence type="ECO:0000256" key="2">
    <source>
        <dbReference type="ARBA" id="ARBA00022692"/>
    </source>
</evidence>
<sequence>MQRVNRSTIIPEISVQEFQNTSDLLNSVDENQVGVEFETEFTYYIRYDLYTIYRPNDYLAHRGHCSNSELSCNPLRYWKFGFISLQASIDSAIVERNTKQSLWDGMAATEVVKMKSVVYTAKTILHMGTIMYDMSMCFVSLSYLMTLQITRERRKTRELMRMMGLKDLAFWLSWVLLYTVSVFIIATLMALVTTTYVFVESSFGVILLLFFLYGVATVCFNCMLSALLRKHRLAAILGFFSTLFLAALGLLPLMNAMPRSLEVFLSIFHPFSFAVGILESMHMENDLQGAYFSDIGGDSSHILSSAIYLTLDSVLYIILALYFDKIIPDKHGVRHEPLFFLRPSFWSKKKKMTNILVGDGERIEEDLGDYIEKVPIEFSGKRSNQDK</sequence>
<evidence type="ECO:0000313" key="7">
    <source>
        <dbReference type="EMBL" id="CAI9593704.1"/>
    </source>
</evidence>
<accession>A0ABN9FAW3</accession>
<name>A0ABN9FAW3_9NEOB</name>
<organism evidence="7 8">
    <name type="scientific">Staurois parvus</name>
    <dbReference type="NCBI Taxonomy" id="386267"/>
    <lineage>
        <taxon>Eukaryota</taxon>
        <taxon>Metazoa</taxon>
        <taxon>Chordata</taxon>
        <taxon>Craniata</taxon>
        <taxon>Vertebrata</taxon>
        <taxon>Euteleostomi</taxon>
        <taxon>Amphibia</taxon>
        <taxon>Batrachia</taxon>
        <taxon>Anura</taxon>
        <taxon>Neobatrachia</taxon>
        <taxon>Ranoidea</taxon>
        <taxon>Ranidae</taxon>
        <taxon>Staurois</taxon>
    </lineage>
</organism>
<feature type="transmembrane region" description="Helical" evidence="5">
    <location>
        <begin position="168"/>
        <end position="191"/>
    </location>
</feature>
<feature type="transmembrane region" description="Helical" evidence="5">
    <location>
        <begin position="203"/>
        <end position="226"/>
    </location>
</feature>
<keyword evidence="2 5" id="KW-0812">Transmembrane</keyword>
<dbReference type="EMBL" id="CATNWA010016571">
    <property type="protein sequence ID" value="CAI9593704.1"/>
    <property type="molecule type" value="Genomic_DNA"/>
</dbReference>
<evidence type="ECO:0000313" key="8">
    <source>
        <dbReference type="Proteomes" id="UP001162483"/>
    </source>
</evidence>
<evidence type="ECO:0000256" key="5">
    <source>
        <dbReference type="SAM" id="Phobius"/>
    </source>
</evidence>
<feature type="transmembrane region" description="Helical" evidence="5">
    <location>
        <begin position="302"/>
        <end position="323"/>
    </location>
</feature>
<feature type="transmembrane region" description="Helical" evidence="5">
    <location>
        <begin position="124"/>
        <end position="147"/>
    </location>
</feature>
<dbReference type="PANTHER" id="PTHR19229:SF274">
    <property type="entry name" value="ABC-TYPE ORGANIC ANION TRANSPORTER ABCA8"/>
    <property type="match status" value="1"/>
</dbReference>
<comment type="subcellular location">
    <subcellularLocation>
        <location evidence="1">Membrane</location>
        <topology evidence="1">Multi-pass membrane protein</topology>
    </subcellularLocation>
</comment>
<proteinExistence type="predicted"/>
<comment type="caution">
    <text evidence="7">The sequence shown here is derived from an EMBL/GenBank/DDBJ whole genome shotgun (WGS) entry which is preliminary data.</text>
</comment>
<evidence type="ECO:0000256" key="4">
    <source>
        <dbReference type="ARBA" id="ARBA00023136"/>
    </source>
</evidence>
<reference evidence="7" key="1">
    <citation type="submission" date="2023-05" db="EMBL/GenBank/DDBJ databases">
        <authorList>
            <person name="Stuckert A."/>
        </authorList>
    </citation>
    <scope>NUCLEOTIDE SEQUENCE</scope>
</reference>
<dbReference type="InterPro" id="IPR013525">
    <property type="entry name" value="ABC2_TM"/>
</dbReference>